<dbReference type="AlphaFoldDB" id="A0AA37TA42"/>
<evidence type="ECO:0000313" key="6">
    <source>
        <dbReference type="Proteomes" id="UP001156870"/>
    </source>
</evidence>
<proteinExistence type="inferred from homology"/>
<comment type="subunit">
    <text evidence="3">HflC and HflK may interact to form a multimeric complex.</text>
</comment>
<feature type="domain" description="Band 7" evidence="4">
    <location>
        <begin position="33"/>
        <end position="205"/>
    </location>
</feature>
<dbReference type="Proteomes" id="UP001156870">
    <property type="component" value="Unassembled WGS sequence"/>
</dbReference>
<comment type="subcellular location">
    <subcellularLocation>
        <location evidence="1">Membrane</location>
        <topology evidence="1">Single-pass membrane protein</topology>
    </subcellularLocation>
</comment>
<feature type="transmembrane region" description="Helical" evidence="3">
    <location>
        <begin position="20"/>
        <end position="38"/>
    </location>
</feature>
<comment type="similarity">
    <text evidence="2 3">Belongs to the band 7/mec-2 family. HflK subfamily.</text>
</comment>
<dbReference type="Pfam" id="PF01145">
    <property type="entry name" value="Band_7"/>
    <property type="match status" value="1"/>
</dbReference>
<organism evidence="5 6">
    <name type="scientific">Marinibactrum halimedae</name>
    <dbReference type="NCBI Taxonomy" id="1444977"/>
    <lineage>
        <taxon>Bacteria</taxon>
        <taxon>Pseudomonadati</taxon>
        <taxon>Pseudomonadota</taxon>
        <taxon>Gammaproteobacteria</taxon>
        <taxon>Cellvibrionales</taxon>
        <taxon>Cellvibrionaceae</taxon>
        <taxon>Marinibactrum</taxon>
    </lineage>
</organism>
<dbReference type="InterPro" id="IPR036013">
    <property type="entry name" value="Band_7/SPFH_dom_sf"/>
</dbReference>
<dbReference type="PANTHER" id="PTHR42911">
    <property type="entry name" value="MODULATOR OF FTSH PROTEASE HFLC"/>
    <property type="match status" value="1"/>
</dbReference>
<name>A0AA37TA42_9GAMM</name>
<dbReference type="SMART" id="SM00244">
    <property type="entry name" value="PHB"/>
    <property type="match status" value="1"/>
</dbReference>
<evidence type="ECO:0000256" key="1">
    <source>
        <dbReference type="ARBA" id="ARBA00004167"/>
    </source>
</evidence>
<dbReference type="NCBIfam" id="TIGR01933">
    <property type="entry name" value="hflK"/>
    <property type="match status" value="1"/>
</dbReference>
<evidence type="ECO:0000313" key="5">
    <source>
        <dbReference type="EMBL" id="GLS25527.1"/>
    </source>
</evidence>
<accession>A0AA37TA42</accession>
<protein>
    <recommendedName>
        <fullName evidence="3">Protein HflK</fullName>
    </recommendedName>
</protein>
<dbReference type="RefSeq" id="WP_232591975.1">
    <property type="nucleotide sequence ID" value="NZ_BSPD01000030.1"/>
</dbReference>
<evidence type="ECO:0000256" key="3">
    <source>
        <dbReference type="RuleBase" id="RU364113"/>
    </source>
</evidence>
<dbReference type="GO" id="GO:0016020">
    <property type="term" value="C:membrane"/>
    <property type="evidence" value="ECO:0007669"/>
    <property type="project" value="UniProtKB-SubCell"/>
</dbReference>
<gene>
    <name evidence="5" type="ORF">GCM10007877_12410</name>
</gene>
<dbReference type="CDD" id="cd03404">
    <property type="entry name" value="SPFH_HflK"/>
    <property type="match status" value="1"/>
</dbReference>
<sequence length="327" mass="36135">MRLTDDIVTVYQAYQQKGLILAACIIPALYVMSGFYSVGPEQRAIVTRLGKIVNDNVNPGMHYRLPWPLEEEKKFPAAMLRSMVIDFSEDTAKYRQPELTTGDGNLSDTSIEVQYAVGQPGLFYSTSKETETLLEKIARANTVNIIGATAFDPLLTTERNRFQNKLKYQLQAQADGLSLGLRITSVQIRRLDPPKSIKKAYDNVTVARTEKQKSIQIAKGERSTQLAHARSKANQITVSAQAKAGEVIEIAKGDDERFRTRLASYLNAPNLNDTRLYLANIEKLLGQSKITVVSTGKSNKDININTNGINTNGINTGGIKIGSNHTD</sequence>
<dbReference type="SUPFAM" id="SSF117892">
    <property type="entry name" value="Band 7/SPFH domain"/>
    <property type="match status" value="1"/>
</dbReference>
<comment type="function">
    <text evidence="3">HflC and HflK could encode or regulate a protease.</text>
</comment>
<evidence type="ECO:0000259" key="4">
    <source>
        <dbReference type="SMART" id="SM00244"/>
    </source>
</evidence>
<comment type="caution">
    <text evidence="5">The sequence shown here is derived from an EMBL/GenBank/DDBJ whole genome shotgun (WGS) entry which is preliminary data.</text>
</comment>
<keyword evidence="3" id="KW-1133">Transmembrane helix</keyword>
<keyword evidence="3" id="KW-0812">Transmembrane</keyword>
<dbReference type="EMBL" id="BSPD01000030">
    <property type="protein sequence ID" value="GLS25527.1"/>
    <property type="molecule type" value="Genomic_DNA"/>
</dbReference>
<reference evidence="5 6" key="1">
    <citation type="journal article" date="2014" name="Int. J. Syst. Evol. Microbiol.">
        <title>Complete genome sequence of Corynebacterium casei LMG S-19264T (=DSM 44701T), isolated from a smear-ripened cheese.</title>
        <authorList>
            <consortium name="US DOE Joint Genome Institute (JGI-PGF)"/>
            <person name="Walter F."/>
            <person name="Albersmeier A."/>
            <person name="Kalinowski J."/>
            <person name="Ruckert C."/>
        </authorList>
    </citation>
    <scope>NUCLEOTIDE SEQUENCE [LARGE SCALE GENOMIC DNA]</scope>
    <source>
        <strain evidence="5 6">NBRC 110095</strain>
    </source>
</reference>
<dbReference type="InterPro" id="IPR001107">
    <property type="entry name" value="Band_7"/>
</dbReference>
<evidence type="ECO:0000256" key="2">
    <source>
        <dbReference type="ARBA" id="ARBA00006971"/>
    </source>
</evidence>
<dbReference type="PANTHER" id="PTHR42911:SF2">
    <property type="entry name" value="PROHIBITIN FAMILY PROTEIN"/>
    <property type="match status" value="1"/>
</dbReference>
<dbReference type="Gene3D" id="3.30.479.30">
    <property type="entry name" value="Band 7 domain"/>
    <property type="match status" value="1"/>
</dbReference>
<dbReference type="InterPro" id="IPR010201">
    <property type="entry name" value="HflK"/>
</dbReference>
<keyword evidence="3" id="KW-0472">Membrane</keyword>
<keyword evidence="6" id="KW-1185">Reference proteome</keyword>